<keyword evidence="2" id="KW-1185">Reference proteome</keyword>
<sequence>MDEDKFALVEKILKDIDNILSKNADLSSFDIVPVDSNFKNKSPVLHVENCLGLESWCVKHVYMYCYSELMDKCFVKPKRKTPKSSVNSERLAQLLNVTLLLNPELNTFWNKRRELLLRCMLDREAELRFTRLVLSRKPKDIETLISEELHICQLSSDKSPNNYHSWNHRMWLVNTVKHIEKKFNLASLYIKEYNFSEQWSSKHISDFSCFHYRQFCIRNIFTISNDNWKSCRSAIDVHLRKSFVHVLSLHFPKDVTVQASEEDLISYSEENLINLLLCYTTKNCDCVADHFLLCRKLEIFFHEMVLNSELLRFYKDHETLWYHRRFIVHEILSLMREHFGVVRLNGALVKNICRNCNRDDLNQKQAKIVRYDGNIIYSSVLFNVLISHEKGFIDERRNECDNYSDRHEKYLKFVEGLNNVM</sequence>
<organism evidence="1 2">
    <name type="scientific">Choristoneura fumiferana</name>
    <name type="common">Spruce budworm moth</name>
    <name type="synonym">Archips fumiferana</name>
    <dbReference type="NCBI Taxonomy" id="7141"/>
    <lineage>
        <taxon>Eukaryota</taxon>
        <taxon>Metazoa</taxon>
        <taxon>Ecdysozoa</taxon>
        <taxon>Arthropoda</taxon>
        <taxon>Hexapoda</taxon>
        <taxon>Insecta</taxon>
        <taxon>Pterygota</taxon>
        <taxon>Neoptera</taxon>
        <taxon>Endopterygota</taxon>
        <taxon>Lepidoptera</taxon>
        <taxon>Glossata</taxon>
        <taxon>Ditrysia</taxon>
        <taxon>Tortricoidea</taxon>
        <taxon>Tortricidae</taxon>
        <taxon>Tortricinae</taxon>
        <taxon>Choristoneura</taxon>
    </lineage>
</organism>
<name>A0ACC0KC78_CHOFU</name>
<dbReference type="EMBL" id="CM046121">
    <property type="protein sequence ID" value="KAI8434122.1"/>
    <property type="molecule type" value="Genomic_DNA"/>
</dbReference>
<evidence type="ECO:0000313" key="2">
    <source>
        <dbReference type="Proteomes" id="UP001064048"/>
    </source>
</evidence>
<evidence type="ECO:0000313" key="1">
    <source>
        <dbReference type="EMBL" id="KAI8434122.1"/>
    </source>
</evidence>
<reference evidence="1 2" key="1">
    <citation type="journal article" date="2022" name="Genome Biol. Evol.">
        <title>The Spruce Budworm Genome: Reconstructing the Evolutionary History of Antifreeze Proteins.</title>
        <authorList>
            <person name="Beliveau C."/>
            <person name="Gagne P."/>
            <person name="Picq S."/>
            <person name="Vernygora O."/>
            <person name="Keeling C.I."/>
            <person name="Pinkney K."/>
            <person name="Doucet D."/>
            <person name="Wen F."/>
            <person name="Johnston J.S."/>
            <person name="Maaroufi H."/>
            <person name="Boyle B."/>
            <person name="Laroche J."/>
            <person name="Dewar K."/>
            <person name="Juretic N."/>
            <person name="Blackburn G."/>
            <person name="Nisole A."/>
            <person name="Brunet B."/>
            <person name="Brandao M."/>
            <person name="Lumley L."/>
            <person name="Duan J."/>
            <person name="Quan G."/>
            <person name="Lucarotti C.J."/>
            <person name="Roe A.D."/>
            <person name="Sperling F.A.H."/>
            <person name="Levesque R.C."/>
            <person name="Cusson M."/>
        </authorList>
    </citation>
    <scope>NUCLEOTIDE SEQUENCE [LARGE SCALE GENOMIC DNA]</scope>
    <source>
        <strain evidence="1">Glfc:IPQL:Cfum</strain>
    </source>
</reference>
<proteinExistence type="predicted"/>
<dbReference type="Proteomes" id="UP001064048">
    <property type="component" value="Chromosome 21"/>
</dbReference>
<protein>
    <submittedName>
        <fullName evidence="1">Uncharacterized protein</fullName>
    </submittedName>
</protein>
<gene>
    <name evidence="1" type="ORF">MSG28_012255</name>
</gene>
<accession>A0ACC0KC78</accession>
<comment type="caution">
    <text evidence="1">The sequence shown here is derived from an EMBL/GenBank/DDBJ whole genome shotgun (WGS) entry which is preliminary data.</text>
</comment>